<dbReference type="Proteomes" id="UP000230821">
    <property type="component" value="Unassembled WGS sequence"/>
</dbReference>
<dbReference type="Pfam" id="PF00550">
    <property type="entry name" value="PP-binding"/>
    <property type="match status" value="1"/>
</dbReference>
<gene>
    <name evidence="4" type="ORF">CSA56_08390</name>
</gene>
<sequence>MLMGPSWDEQPFHRFIRYHSGRWCDRMADAALKEQLKQIISKATGGSVAADKIGDDVPLMDLGVDSMAGLEVVMELETQFGVPITDMEAGKKAFTSINSLADFVEENKA</sequence>
<evidence type="ECO:0000313" key="5">
    <source>
        <dbReference type="Proteomes" id="UP000230821"/>
    </source>
</evidence>
<dbReference type="PROSITE" id="PS50075">
    <property type="entry name" value="CARRIER"/>
    <property type="match status" value="1"/>
</dbReference>
<dbReference type="InterPro" id="IPR006162">
    <property type="entry name" value="Ppantetheine_attach_site"/>
</dbReference>
<dbReference type="AlphaFoldDB" id="A0A2G6KEQ7"/>
<dbReference type="InterPro" id="IPR036736">
    <property type="entry name" value="ACP-like_sf"/>
</dbReference>
<dbReference type="SUPFAM" id="SSF47336">
    <property type="entry name" value="ACP-like"/>
    <property type="match status" value="1"/>
</dbReference>
<protein>
    <submittedName>
        <fullName evidence="4">Acyl carrier protein</fullName>
    </submittedName>
</protein>
<evidence type="ECO:0000256" key="1">
    <source>
        <dbReference type="ARBA" id="ARBA00022450"/>
    </source>
</evidence>
<keyword evidence="1" id="KW-0596">Phosphopantetheine</keyword>
<name>A0A2G6KEQ7_9BACT</name>
<dbReference type="EMBL" id="PDSK01000091">
    <property type="protein sequence ID" value="PIE34147.1"/>
    <property type="molecule type" value="Genomic_DNA"/>
</dbReference>
<evidence type="ECO:0000256" key="2">
    <source>
        <dbReference type="ARBA" id="ARBA00022553"/>
    </source>
</evidence>
<evidence type="ECO:0000259" key="3">
    <source>
        <dbReference type="PROSITE" id="PS50075"/>
    </source>
</evidence>
<comment type="caution">
    <text evidence="4">The sequence shown here is derived from an EMBL/GenBank/DDBJ whole genome shotgun (WGS) entry which is preliminary data.</text>
</comment>
<keyword evidence="2" id="KW-0597">Phosphoprotein</keyword>
<organism evidence="4 5">
    <name type="scientific">candidate division KSB3 bacterium</name>
    <dbReference type="NCBI Taxonomy" id="2044937"/>
    <lineage>
        <taxon>Bacteria</taxon>
        <taxon>candidate division KSB3</taxon>
    </lineage>
</organism>
<evidence type="ECO:0000313" key="4">
    <source>
        <dbReference type="EMBL" id="PIE34147.1"/>
    </source>
</evidence>
<dbReference type="Gene3D" id="1.10.1200.10">
    <property type="entry name" value="ACP-like"/>
    <property type="match status" value="1"/>
</dbReference>
<proteinExistence type="predicted"/>
<dbReference type="PROSITE" id="PS00012">
    <property type="entry name" value="PHOSPHOPANTETHEINE"/>
    <property type="match status" value="1"/>
</dbReference>
<accession>A0A2G6KEQ7</accession>
<dbReference type="InterPro" id="IPR009081">
    <property type="entry name" value="PP-bd_ACP"/>
</dbReference>
<reference evidence="4 5" key="1">
    <citation type="submission" date="2017-10" db="EMBL/GenBank/DDBJ databases">
        <title>Novel microbial diversity and functional potential in the marine mammal oral microbiome.</title>
        <authorList>
            <person name="Dudek N.K."/>
            <person name="Sun C.L."/>
            <person name="Burstein D."/>
            <person name="Kantor R.S."/>
            <person name="Aliaga Goltsman D.S."/>
            <person name="Bik E.M."/>
            <person name="Thomas B.C."/>
            <person name="Banfield J.F."/>
            <person name="Relman D.A."/>
        </authorList>
    </citation>
    <scope>NUCLEOTIDE SEQUENCE [LARGE SCALE GENOMIC DNA]</scope>
    <source>
        <strain evidence="4">DOLJORAL78_47_16</strain>
    </source>
</reference>
<feature type="domain" description="Carrier" evidence="3">
    <location>
        <begin position="30"/>
        <end position="108"/>
    </location>
</feature>